<protein>
    <submittedName>
        <fullName evidence="1">Uncharacterized protein</fullName>
    </submittedName>
</protein>
<accession>A0ACB7ZD62</accession>
<reference evidence="1 2" key="1">
    <citation type="journal article" date="2021" name="Hortic Res">
        <title>High-quality reference genome and annotation aids understanding of berry development for evergreen blueberry (Vaccinium darrowii).</title>
        <authorList>
            <person name="Yu J."/>
            <person name="Hulse-Kemp A.M."/>
            <person name="Babiker E."/>
            <person name="Staton M."/>
        </authorList>
    </citation>
    <scope>NUCLEOTIDE SEQUENCE [LARGE SCALE GENOMIC DNA]</scope>
    <source>
        <strain evidence="2">cv. NJ 8807/NJ 8810</strain>
        <tissue evidence="1">Young leaf</tissue>
    </source>
</reference>
<name>A0ACB7ZD62_9ERIC</name>
<dbReference type="Proteomes" id="UP000828048">
    <property type="component" value="Chromosome 12"/>
</dbReference>
<organism evidence="1 2">
    <name type="scientific">Vaccinium darrowii</name>
    <dbReference type="NCBI Taxonomy" id="229202"/>
    <lineage>
        <taxon>Eukaryota</taxon>
        <taxon>Viridiplantae</taxon>
        <taxon>Streptophyta</taxon>
        <taxon>Embryophyta</taxon>
        <taxon>Tracheophyta</taxon>
        <taxon>Spermatophyta</taxon>
        <taxon>Magnoliopsida</taxon>
        <taxon>eudicotyledons</taxon>
        <taxon>Gunneridae</taxon>
        <taxon>Pentapetalae</taxon>
        <taxon>asterids</taxon>
        <taxon>Ericales</taxon>
        <taxon>Ericaceae</taxon>
        <taxon>Vaccinioideae</taxon>
        <taxon>Vaccinieae</taxon>
        <taxon>Vaccinium</taxon>
    </lineage>
</organism>
<evidence type="ECO:0000313" key="2">
    <source>
        <dbReference type="Proteomes" id="UP000828048"/>
    </source>
</evidence>
<dbReference type="EMBL" id="CM037162">
    <property type="protein sequence ID" value="KAH7863373.1"/>
    <property type="molecule type" value="Genomic_DNA"/>
</dbReference>
<proteinExistence type="predicted"/>
<comment type="caution">
    <text evidence="1">The sequence shown here is derived from an EMBL/GenBank/DDBJ whole genome shotgun (WGS) entry which is preliminary data.</text>
</comment>
<keyword evidence="2" id="KW-1185">Reference proteome</keyword>
<gene>
    <name evidence="1" type="ORF">Vadar_016696</name>
</gene>
<sequence length="204" mass="23516">MVLCLHCARDSPETIDLKSGSVSCVGCGKVCCNAVFIDGDVNRYLNTKEEYSYKKIIWEAMNRDYLHEQAQNKAYGSAQKSREKRRRQQRQKQTKNVNAAAAKTKKRKSSKINYDVIDKLFNEEDPGVVSNGKRTRVEPRDGNGDDKYEADTKNCNDNEEEDGEVEEEVEEEEKDTEEWYSRNEEEEGNYGCDDDGDEECLDFF</sequence>
<evidence type="ECO:0000313" key="1">
    <source>
        <dbReference type="EMBL" id="KAH7863373.1"/>
    </source>
</evidence>